<evidence type="ECO:0000256" key="3">
    <source>
        <dbReference type="ARBA" id="ARBA00009184"/>
    </source>
</evidence>
<dbReference type="RefSeq" id="WP_278155929.1">
    <property type="nucleotide sequence ID" value="NZ_CP121252.1"/>
</dbReference>
<proteinExistence type="inferred from homology"/>
<dbReference type="InterPro" id="IPR023214">
    <property type="entry name" value="HAD_sf"/>
</dbReference>
<evidence type="ECO:0000313" key="14">
    <source>
        <dbReference type="Proteomes" id="UP001219037"/>
    </source>
</evidence>
<evidence type="ECO:0000256" key="11">
    <source>
        <dbReference type="ARBA" id="ARBA00048138"/>
    </source>
</evidence>
<comment type="catalytic activity">
    <reaction evidence="11">
        <text>O-phospho-L-serine + H2O = L-serine + phosphate</text>
        <dbReference type="Rhea" id="RHEA:21208"/>
        <dbReference type="ChEBI" id="CHEBI:15377"/>
        <dbReference type="ChEBI" id="CHEBI:33384"/>
        <dbReference type="ChEBI" id="CHEBI:43474"/>
        <dbReference type="ChEBI" id="CHEBI:57524"/>
        <dbReference type="EC" id="3.1.3.3"/>
    </reaction>
</comment>
<evidence type="ECO:0000256" key="9">
    <source>
        <dbReference type="ARBA" id="ARBA00023299"/>
    </source>
</evidence>
<comment type="pathway">
    <text evidence="2">Amino-acid biosynthesis; L-serine biosynthesis; L-serine from 3-phospho-D-glycerate: step 3/3.</text>
</comment>
<dbReference type="NCBIfam" id="TIGR00338">
    <property type="entry name" value="serB"/>
    <property type="match status" value="1"/>
</dbReference>
<name>A0ABY8H3P4_9MICC</name>
<dbReference type="Proteomes" id="UP001219037">
    <property type="component" value="Chromosome"/>
</dbReference>
<dbReference type="SFLD" id="SFLDG01136">
    <property type="entry name" value="C1.6:_Phosphoserine_Phosphatas"/>
    <property type="match status" value="1"/>
</dbReference>
<dbReference type="SFLD" id="SFLDF00029">
    <property type="entry name" value="phosphoserine_phosphatase"/>
    <property type="match status" value="1"/>
</dbReference>
<dbReference type="InterPro" id="IPR004469">
    <property type="entry name" value="PSP"/>
</dbReference>
<dbReference type="SFLD" id="SFLDG01137">
    <property type="entry name" value="C1.6.1:_Phosphoserine_Phosphat"/>
    <property type="match status" value="1"/>
</dbReference>
<keyword evidence="14" id="KW-1185">Reference proteome</keyword>
<dbReference type="NCBIfam" id="TIGR01488">
    <property type="entry name" value="HAD-SF-IB"/>
    <property type="match status" value="1"/>
</dbReference>
<keyword evidence="9" id="KW-0718">Serine biosynthesis</keyword>
<evidence type="ECO:0000256" key="7">
    <source>
        <dbReference type="ARBA" id="ARBA00022801"/>
    </source>
</evidence>
<keyword evidence="6" id="KW-0479">Metal-binding</keyword>
<sequence>MAQDRPYESPRAETQSPLSAGTMLVYRAATPATSPDAVAPSGVPQAAEIVSGVGFTGWRWDAEEALSLAANETKDGWNAAFLPATVRTAITEHAPLLVFDVDSTLIRQEVIELLAAHAGREAEVAAVTEAAMRGELDFAQSLHHRVEALAGLSVEVIDAVVDRVVFNEGALELVSAVRAAGGAACAVSGGFEQVLEPLAAQAGLWRYRANVLEIDGGVLTGRVSRDVVDRQAKRESLKQWAKERGVPLEAVVALGDGANDIDMLDTAGFAVAFCAKPALREHADLCLDVPSLDVVRALLGLSLNHPG</sequence>
<keyword evidence="7 13" id="KW-0378">Hydrolase</keyword>
<accession>A0ABY8H3P4</accession>
<comment type="catalytic activity">
    <reaction evidence="12">
        <text>O-phospho-D-serine + H2O = D-serine + phosphate</text>
        <dbReference type="Rhea" id="RHEA:24873"/>
        <dbReference type="ChEBI" id="CHEBI:15377"/>
        <dbReference type="ChEBI" id="CHEBI:35247"/>
        <dbReference type="ChEBI" id="CHEBI:43474"/>
        <dbReference type="ChEBI" id="CHEBI:58680"/>
        <dbReference type="EC" id="3.1.3.3"/>
    </reaction>
</comment>
<gene>
    <name evidence="13" type="primary">serB</name>
    <name evidence="13" type="ORF">P8192_07720</name>
</gene>
<comment type="cofactor">
    <cofactor evidence="1">
        <name>Mg(2+)</name>
        <dbReference type="ChEBI" id="CHEBI:18420"/>
    </cofactor>
</comment>
<evidence type="ECO:0000313" key="13">
    <source>
        <dbReference type="EMBL" id="WFP15318.1"/>
    </source>
</evidence>
<evidence type="ECO:0000256" key="8">
    <source>
        <dbReference type="ARBA" id="ARBA00022842"/>
    </source>
</evidence>
<dbReference type="Pfam" id="PF12710">
    <property type="entry name" value="HAD"/>
    <property type="match status" value="1"/>
</dbReference>
<organism evidence="13 14">
    <name type="scientific">Citricoccus muralis</name>
    <dbReference type="NCBI Taxonomy" id="169134"/>
    <lineage>
        <taxon>Bacteria</taxon>
        <taxon>Bacillati</taxon>
        <taxon>Actinomycetota</taxon>
        <taxon>Actinomycetes</taxon>
        <taxon>Micrococcales</taxon>
        <taxon>Micrococcaceae</taxon>
        <taxon>Citricoccus</taxon>
    </lineage>
</organism>
<dbReference type="EC" id="3.1.3.3" evidence="4"/>
<protein>
    <recommendedName>
        <fullName evidence="4">phosphoserine phosphatase</fullName>
        <ecNumber evidence="4">3.1.3.3</ecNumber>
    </recommendedName>
    <alternativeName>
        <fullName evidence="10">O-phosphoserine phosphohydrolase</fullName>
    </alternativeName>
</protein>
<dbReference type="InterPro" id="IPR036412">
    <property type="entry name" value="HAD-like_sf"/>
</dbReference>
<reference evidence="13 14" key="1">
    <citation type="submission" date="2023-04" db="EMBL/GenBank/DDBJ databases">
        <title>Funneling lignin-derived compounds into biodiesel using alkali-halophilic Citricoccus sp. P2.</title>
        <authorList>
            <person name="Luo C.-B."/>
        </authorList>
    </citation>
    <scope>NUCLEOTIDE SEQUENCE [LARGE SCALE GENOMIC DNA]</scope>
    <source>
        <strain evidence="13 14">P2</strain>
    </source>
</reference>
<evidence type="ECO:0000256" key="12">
    <source>
        <dbReference type="ARBA" id="ARBA00048523"/>
    </source>
</evidence>
<dbReference type="GO" id="GO:0016787">
    <property type="term" value="F:hydrolase activity"/>
    <property type="evidence" value="ECO:0007669"/>
    <property type="project" value="UniProtKB-KW"/>
</dbReference>
<evidence type="ECO:0000256" key="10">
    <source>
        <dbReference type="ARBA" id="ARBA00031693"/>
    </source>
</evidence>
<keyword evidence="5" id="KW-0028">Amino-acid biosynthesis</keyword>
<dbReference type="EMBL" id="CP121252">
    <property type="protein sequence ID" value="WFP15318.1"/>
    <property type="molecule type" value="Genomic_DNA"/>
</dbReference>
<keyword evidence="8" id="KW-0460">Magnesium</keyword>
<dbReference type="PANTHER" id="PTHR43344">
    <property type="entry name" value="PHOSPHOSERINE PHOSPHATASE"/>
    <property type="match status" value="1"/>
</dbReference>
<dbReference type="SFLD" id="SFLDS00003">
    <property type="entry name" value="Haloacid_Dehalogenase"/>
    <property type="match status" value="1"/>
</dbReference>
<dbReference type="Gene3D" id="3.40.50.1000">
    <property type="entry name" value="HAD superfamily/HAD-like"/>
    <property type="match status" value="1"/>
</dbReference>
<comment type="similarity">
    <text evidence="3">Belongs to the HAD-like hydrolase superfamily. SerB family.</text>
</comment>
<evidence type="ECO:0000256" key="5">
    <source>
        <dbReference type="ARBA" id="ARBA00022605"/>
    </source>
</evidence>
<dbReference type="InterPro" id="IPR050582">
    <property type="entry name" value="HAD-like_SerB"/>
</dbReference>
<evidence type="ECO:0000256" key="6">
    <source>
        <dbReference type="ARBA" id="ARBA00022723"/>
    </source>
</evidence>
<dbReference type="SUPFAM" id="SSF56784">
    <property type="entry name" value="HAD-like"/>
    <property type="match status" value="1"/>
</dbReference>
<evidence type="ECO:0000256" key="1">
    <source>
        <dbReference type="ARBA" id="ARBA00001946"/>
    </source>
</evidence>
<evidence type="ECO:0000256" key="4">
    <source>
        <dbReference type="ARBA" id="ARBA00012640"/>
    </source>
</evidence>
<evidence type="ECO:0000256" key="2">
    <source>
        <dbReference type="ARBA" id="ARBA00005135"/>
    </source>
</evidence>
<dbReference type="PANTHER" id="PTHR43344:SF2">
    <property type="entry name" value="PHOSPHOSERINE PHOSPHATASE"/>
    <property type="match status" value="1"/>
</dbReference>